<keyword evidence="4" id="KW-1185">Reference proteome</keyword>
<dbReference type="InterPro" id="IPR012938">
    <property type="entry name" value="Glc/Sorbosone_DH"/>
</dbReference>
<keyword evidence="1" id="KW-0732">Signal</keyword>
<dbReference type="PROSITE" id="PS51257">
    <property type="entry name" value="PROKAR_LIPOPROTEIN"/>
    <property type="match status" value="1"/>
</dbReference>
<reference evidence="4" key="1">
    <citation type="journal article" date="2019" name="Int. J. Syst. Evol. Microbiol.">
        <title>The Global Catalogue of Microorganisms (GCM) 10K type strain sequencing project: providing services to taxonomists for standard genome sequencing and annotation.</title>
        <authorList>
            <consortium name="The Broad Institute Genomics Platform"/>
            <consortium name="The Broad Institute Genome Sequencing Center for Infectious Disease"/>
            <person name="Wu L."/>
            <person name="Ma J."/>
        </authorList>
    </citation>
    <scope>NUCLEOTIDE SEQUENCE [LARGE SCALE GENOMIC DNA]</scope>
    <source>
        <strain evidence="4">CECT 7184</strain>
    </source>
</reference>
<dbReference type="Proteomes" id="UP001242368">
    <property type="component" value="Unassembled WGS sequence"/>
</dbReference>
<dbReference type="GO" id="GO:0016491">
    <property type="term" value="F:oxidoreductase activity"/>
    <property type="evidence" value="ECO:0007669"/>
    <property type="project" value="UniProtKB-KW"/>
</dbReference>
<accession>A0ABT8CS15</accession>
<proteinExistence type="predicted"/>
<dbReference type="SUPFAM" id="SSF50952">
    <property type="entry name" value="Soluble quinoprotein glucose dehydrogenase"/>
    <property type="match status" value="1"/>
</dbReference>
<feature type="signal peptide" evidence="1">
    <location>
        <begin position="1"/>
        <end position="25"/>
    </location>
</feature>
<evidence type="ECO:0000256" key="1">
    <source>
        <dbReference type="SAM" id="SignalP"/>
    </source>
</evidence>
<protein>
    <submittedName>
        <fullName evidence="3">PQQ-dependent sugar dehydrogenase</fullName>
        <ecNumber evidence="3">1.1.5.-</ecNumber>
    </submittedName>
</protein>
<dbReference type="EMBL" id="JAUFQU010000001">
    <property type="protein sequence ID" value="MDN3706392.1"/>
    <property type="molecule type" value="Genomic_DNA"/>
</dbReference>
<feature type="domain" description="Glucose/Sorbosone dehydrogenase" evidence="2">
    <location>
        <begin position="77"/>
        <end position="406"/>
    </location>
</feature>
<dbReference type="InterPro" id="IPR011041">
    <property type="entry name" value="Quinoprot_gluc/sorb_DH_b-prop"/>
</dbReference>
<dbReference type="InterPro" id="IPR011042">
    <property type="entry name" value="6-blade_b-propeller_TolB-like"/>
</dbReference>
<dbReference type="Gene3D" id="2.120.10.30">
    <property type="entry name" value="TolB, C-terminal domain"/>
    <property type="match status" value="1"/>
</dbReference>
<evidence type="ECO:0000259" key="2">
    <source>
        <dbReference type="Pfam" id="PF07995"/>
    </source>
</evidence>
<gene>
    <name evidence="3" type="ORF">QW060_04540</name>
</gene>
<evidence type="ECO:0000313" key="3">
    <source>
        <dbReference type="EMBL" id="MDN3706392.1"/>
    </source>
</evidence>
<dbReference type="RefSeq" id="WP_290362465.1">
    <property type="nucleotide sequence ID" value="NZ_JAUFQU010000001.1"/>
</dbReference>
<dbReference type="Pfam" id="PF07995">
    <property type="entry name" value="GSDH"/>
    <property type="match status" value="1"/>
</dbReference>
<keyword evidence="3" id="KW-0560">Oxidoreductase</keyword>
<evidence type="ECO:0000313" key="4">
    <source>
        <dbReference type="Proteomes" id="UP001242368"/>
    </source>
</evidence>
<comment type="caution">
    <text evidence="3">The sequence shown here is derived from an EMBL/GenBank/DDBJ whole genome shotgun (WGS) entry which is preliminary data.</text>
</comment>
<dbReference type="PANTHER" id="PTHR19328">
    <property type="entry name" value="HEDGEHOG-INTERACTING PROTEIN"/>
    <property type="match status" value="1"/>
</dbReference>
<organism evidence="3 4">
    <name type="scientific">Paenimyroides ceti</name>
    <dbReference type="NCBI Taxonomy" id="395087"/>
    <lineage>
        <taxon>Bacteria</taxon>
        <taxon>Pseudomonadati</taxon>
        <taxon>Bacteroidota</taxon>
        <taxon>Flavobacteriia</taxon>
        <taxon>Flavobacteriales</taxon>
        <taxon>Flavobacteriaceae</taxon>
        <taxon>Paenimyroides</taxon>
    </lineage>
</organism>
<feature type="chain" id="PRO_5045329705" evidence="1">
    <location>
        <begin position="26"/>
        <end position="411"/>
    </location>
</feature>
<dbReference type="EC" id="1.1.5.-" evidence="3"/>
<dbReference type="PANTHER" id="PTHR19328:SF75">
    <property type="entry name" value="ALDOSE SUGAR DEHYDROGENASE YLII"/>
    <property type="match status" value="1"/>
</dbReference>
<sequence length="411" mass="44999">MKKLMMMGSLSVSCFMFFSCMSCNNNDNGSEQIPVGDPVETQPPNTAYSPAFPGQTRIGSVKTTTALQIEELASDLGKPWGIINLPDGRLLITEKSGYLLLYTADGERIHKIEGLPAVDDGGQGGLLDVAIDPDFNSNKMIYWTFSEPFGEGNLTSVAKGRLSADEQNIENPQVIYRAEPSYNGSLHYGGRLLFDETGHLFVSTGERSDLVTRPQAQDLNSALGKIVRITKEGNAAAGNPFANQSGARPEIYSYGHRNVQGLAIHPVTKDLWEAEFGAKGGDEINRIAIGKNYGWPVISYGLEYSGEKIGEGITQMEGMEQPVYYWDPSVSPSGIDFYTGTQIAEWKNNLFLGALSGTHIIRIVIQNNKVVGEERLLADKGERFRDVLGTHPNQSLYAITDSGKLFRISKQ</sequence>
<name>A0ABT8CS15_9FLAO</name>